<dbReference type="InterPro" id="IPR025474">
    <property type="entry name" value="DUF4325"/>
</dbReference>
<dbReference type="Pfam" id="PF14213">
    <property type="entry name" value="DUF4325"/>
    <property type="match status" value="1"/>
</dbReference>
<feature type="domain" description="DUF4325" evidence="1">
    <location>
        <begin position="27"/>
        <end position="93"/>
    </location>
</feature>
<comment type="caution">
    <text evidence="2">The sequence shown here is derived from an EMBL/GenBank/DDBJ whole genome shotgun (WGS) entry which is preliminary data.</text>
</comment>
<gene>
    <name evidence="2" type="ORF">H9807_11290</name>
</gene>
<dbReference type="Proteomes" id="UP000824108">
    <property type="component" value="Unassembled WGS sequence"/>
</dbReference>
<name>A0A9D2KFY6_9BACE</name>
<sequence length="111" mass="12558">MKDIIIDIKADFSDSPGARYRKDGPHSGEEFFEVLLKPKFEEAVRNKVKLIINLDGVWGYPSSFVSGAFGKLSLEMGSEAVLSTIVFISDESEIRKNRIITEIEHPTKRDR</sequence>
<dbReference type="AlphaFoldDB" id="A0A9D2KFY6"/>
<evidence type="ECO:0000259" key="1">
    <source>
        <dbReference type="Pfam" id="PF14213"/>
    </source>
</evidence>
<reference evidence="2" key="1">
    <citation type="journal article" date="2021" name="PeerJ">
        <title>Extensive microbial diversity within the chicken gut microbiome revealed by metagenomics and culture.</title>
        <authorList>
            <person name="Gilroy R."/>
            <person name="Ravi A."/>
            <person name="Getino M."/>
            <person name="Pursley I."/>
            <person name="Horton D.L."/>
            <person name="Alikhan N.F."/>
            <person name="Baker D."/>
            <person name="Gharbi K."/>
            <person name="Hall N."/>
            <person name="Watson M."/>
            <person name="Adriaenssens E.M."/>
            <person name="Foster-Nyarko E."/>
            <person name="Jarju S."/>
            <person name="Secka A."/>
            <person name="Antonio M."/>
            <person name="Oren A."/>
            <person name="Chaudhuri R.R."/>
            <person name="La Ragione R."/>
            <person name="Hildebrand F."/>
            <person name="Pallen M.J."/>
        </authorList>
    </citation>
    <scope>NUCLEOTIDE SEQUENCE</scope>
    <source>
        <strain evidence="2">CHK118-2852</strain>
    </source>
</reference>
<organism evidence="2 3">
    <name type="scientific">Candidatus Bacteroides merdavium</name>
    <dbReference type="NCBI Taxonomy" id="2838472"/>
    <lineage>
        <taxon>Bacteria</taxon>
        <taxon>Pseudomonadati</taxon>
        <taxon>Bacteroidota</taxon>
        <taxon>Bacteroidia</taxon>
        <taxon>Bacteroidales</taxon>
        <taxon>Bacteroidaceae</taxon>
        <taxon>Bacteroides</taxon>
    </lineage>
</organism>
<reference evidence="2" key="2">
    <citation type="submission" date="2021-04" db="EMBL/GenBank/DDBJ databases">
        <authorList>
            <person name="Gilroy R."/>
        </authorList>
    </citation>
    <scope>NUCLEOTIDE SEQUENCE</scope>
    <source>
        <strain evidence="2">CHK118-2852</strain>
    </source>
</reference>
<accession>A0A9D2KFY6</accession>
<proteinExistence type="predicted"/>
<evidence type="ECO:0000313" key="2">
    <source>
        <dbReference type="EMBL" id="HIZ92678.1"/>
    </source>
</evidence>
<evidence type="ECO:0000313" key="3">
    <source>
        <dbReference type="Proteomes" id="UP000824108"/>
    </source>
</evidence>
<protein>
    <submittedName>
        <fullName evidence="2">STAS-like domain-containing protein</fullName>
    </submittedName>
</protein>
<dbReference type="EMBL" id="DXAV01000091">
    <property type="protein sequence ID" value="HIZ92678.1"/>
    <property type="molecule type" value="Genomic_DNA"/>
</dbReference>